<dbReference type="GO" id="GO:0005737">
    <property type="term" value="C:cytoplasm"/>
    <property type="evidence" value="ECO:0007669"/>
    <property type="project" value="UniProtKB-SubCell"/>
</dbReference>
<evidence type="ECO:0000256" key="2">
    <source>
        <dbReference type="ARBA" id="ARBA00004496"/>
    </source>
</evidence>
<accession>A0A667XET4</accession>
<keyword evidence="4" id="KW-0132">Cell division</keyword>
<evidence type="ECO:0000256" key="6">
    <source>
        <dbReference type="ARBA" id="ARBA00023242"/>
    </source>
</evidence>
<dbReference type="GO" id="GO:0032039">
    <property type="term" value="C:integrator complex"/>
    <property type="evidence" value="ECO:0007669"/>
    <property type="project" value="TreeGrafter"/>
</dbReference>
<comment type="subcellular location">
    <subcellularLocation>
        <location evidence="2">Cytoplasm</location>
    </subcellularLocation>
    <subcellularLocation>
        <location evidence="1">Nucleus</location>
    </subcellularLocation>
</comment>
<keyword evidence="11" id="KW-1185">Reference proteome</keyword>
<gene>
    <name evidence="10" type="primary">INTS13</name>
    <name evidence="10" type="synonym">ints13</name>
</gene>
<evidence type="ECO:0000313" key="11">
    <source>
        <dbReference type="Proteomes" id="UP000472263"/>
    </source>
</evidence>
<organism evidence="10 11">
    <name type="scientific">Myripristis murdjan</name>
    <name type="common">pinecone soldierfish</name>
    <dbReference type="NCBI Taxonomy" id="586833"/>
    <lineage>
        <taxon>Eukaryota</taxon>
        <taxon>Metazoa</taxon>
        <taxon>Chordata</taxon>
        <taxon>Craniata</taxon>
        <taxon>Vertebrata</taxon>
        <taxon>Euteleostomi</taxon>
        <taxon>Actinopterygii</taxon>
        <taxon>Neopterygii</taxon>
        <taxon>Teleostei</taxon>
        <taxon>Neoteleostei</taxon>
        <taxon>Acanthomorphata</taxon>
        <taxon>Holocentriformes</taxon>
        <taxon>Holocentridae</taxon>
        <taxon>Myripristis</taxon>
    </lineage>
</organism>
<sequence>MKMFSVSHKTAFVVDHCPYMAESSRQQVECDVLTKSRAQGVIPLAPVSKSLWTCAVECSMEYCRILYDVYPTNKLVNYIVSDSEFHILNSWRQEDQSTHELMAALAAVGPPNPREDPECCSILHGLVAAVESLCKITELQHEKRTALMDTAERVANRGRIICLTNAKSDTHVRMLEDCIQETILEQNKLAAGSDRLMAIQQCELVLVHIYPQGEDTLVSDRPKKEISPLLTSEVHSVRAGRHLATKLNILVQQHFDLASTTITNIPMKEEQHANTSANYDVELLHHRDAHLEFFKSGDLHMAGSTSRDSGLKETVTLKWCTPRTNSIELHYCTGAYRISPTDVNSRPSSCLTNFLLNGNFNLNGSLPAERAKAQLERHTRYWPMIISQTTIFNMQAVVPLANLIVKETLTEEDVLTCQKTVYNLVDMERKNDPLPISTVGSRGKGPKRDEQYRIMWNELETLVKTHAGATDRHQRVLDCIVACRSKPPEEEERKKRGRKREDKEDRTEKNGSKDTDDKSWQDSDRLKGMLDKEEQESEVIKDSPDSPEPLNKKPRLSTDEVQPPERAKGPVSLLSLWTNRIAAANSRKHQEFAGRINSVNNKAELYQHLKDENGMEVHENGKASR</sequence>
<evidence type="ECO:0000256" key="8">
    <source>
        <dbReference type="ARBA" id="ARBA00061603"/>
    </source>
</evidence>
<protein>
    <submittedName>
        <fullName evidence="10">Integrator complex subunit 13</fullName>
    </submittedName>
</protein>
<keyword evidence="3" id="KW-0963">Cytoplasm</keyword>
<evidence type="ECO:0000256" key="5">
    <source>
        <dbReference type="ARBA" id="ARBA00022776"/>
    </source>
</evidence>
<evidence type="ECO:0000256" key="3">
    <source>
        <dbReference type="ARBA" id="ARBA00022490"/>
    </source>
</evidence>
<dbReference type="Pfam" id="PF10221">
    <property type="entry name" value="Mat89Bb"/>
    <property type="match status" value="2"/>
</dbReference>
<reference evidence="10" key="3">
    <citation type="submission" date="2025-09" db="UniProtKB">
        <authorList>
            <consortium name="Ensembl"/>
        </authorList>
    </citation>
    <scope>IDENTIFICATION</scope>
</reference>
<dbReference type="Ensembl" id="ENSMMDT00005011346.1">
    <property type="protein sequence ID" value="ENSMMDP00005011009.1"/>
    <property type="gene ID" value="ENSMMDG00005005948.1"/>
</dbReference>
<proteinExistence type="inferred from homology"/>
<dbReference type="GO" id="GO:0051301">
    <property type="term" value="P:cell division"/>
    <property type="evidence" value="ECO:0007669"/>
    <property type="project" value="UniProtKB-KW"/>
</dbReference>
<feature type="compositionally biased region" description="Basic and acidic residues" evidence="9">
    <location>
        <begin position="487"/>
        <end position="544"/>
    </location>
</feature>
<dbReference type="Proteomes" id="UP000472263">
    <property type="component" value="Chromosome 23"/>
</dbReference>
<dbReference type="GeneTree" id="ENSGT00390000002793"/>
<name>A0A667XET4_9TELE</name>
<evidence type="ECO:0000256" key="7">
    <source>
        <dbReference type="ARBA" id="ARBA00023306"/>
    </source>
</evidence>
<dbReference type="AlphaFoldDB" id="A0A667XET4"/>
<evidence type="ECO:0000256" key="9">
    <source>
        <dbReference type="SAM" id="MobiDB-lite"/>
    </source>
</evidence>
<dbReference type="GO" id="GO:0007346">
    <property type="term" value="P:regulation of mitotic cell cycle"/>
    <property type="evidence" value="ECO:0007669"/>
    <property type="project" value="TreeGrafter"/>
</dbReference>
<comment type="similarity">
    <text evidence="8">Belongs to the Integrator subunit 13 family.</text>
</comment>
<evidence type="ECO:0000256" key="4">
    <source>
        <dbReference type="ARBA" id="ARBA00022618"/>
    </source>
</evidence>
<keyword evidence="6" id="KW-0539">Nucleus</keyword>
<dbReference type="InterPro" id="IPR019355">
    <property type="entry name" value="Cell_cycle_regulator_Mat89Bb"/>
</dbReference>
<evidence type="ECO:0000256" key="1">
    <source>
        <dbReference type="ARBA" id="ARBA00004123"/>
    </source>
</evidence>
<dbReference type="GO" id="GO:0051642">
    <property type="term" value="P:centrosome localization"/>
    <property type="evidence" value="ECO:0007669"/>
    <property type="project" value="TreeGrafter"/>
</dbReference>
<reference evidence="10" key="1">
    <citation type="submission" date="2019-06" db="EMBL/GenBank/DDBJ databases">
        <authorList>
            <consortium name="Wellcome Sanger Institute Data Sharing"/>
        </authorList>
    </citation>
    <scope>NUCLEOTIDE SEQUENCE [LARGE SCALE GENOMIC DNA]</scope>
</reference>
<keyword evidence="7" id="KW-0131">Cell cycle</keyword>
<keyword evidence="5" id="KW-0498">Mitosis</keyword>
<dbReference type="PANTHER" id="PTHR12955:SF1">
    <property type="entry name" value="INTEGRATOR COMPLEX SUBUNIT 13"/>
    <property type="match status" value="1"/>
</dbReference>
<reference evidence="10" key="2">
    <citation type="submission" date="2025-08" db="UniProtKB">
        <authorList>
            <consortium name="Ensembl"/>
        </authorList>
    </citation>
    <scope>IDENTIFICATION</scope>
</reference>
<feature type="region of interest" description="Disordered" evidence="9">
    <location>
        <begin position="487"/>
        <end position="569"/>
    </location>
</feature>
<evidence type="ECO:0000313" key="10">
    <source>
        <dbReference type="Ensembl" id="ENSMMDP00005011009.1"/>
    </source>
</evidence>
<dbReference type="PANTHER" id="PTHR12955">
    <property type="entry name" value="SARCOMA ANTIGEN NY-SAR-95-RELATED"/>
    <property type="match status" value="1"/>
</dbReference>